<gene>
    <name evidence="10 11" type="primary">plsY</name>
    <name evidence="11" type="ORF">GCM10011349_16760</name>
</gene>
<evidence type="ECO:0000256" key="1">
    <source>
        <dbReference type="ARBA" id="ARBA00022475"/>
    </source>
</evidence>
<comment type="subcellular location">
    <subcellularLocation>
        <location evidence="10">Cell membrane</location>
        <topology evidence="10">Multi-pass membrane protein</topology>
    </subcellularLocation>
</comment>
<evidence type="ECO:0000256" key="2">
    <source>
        <dbReference type="ARBA" id="ARBA00022516"/>
    </source>
</evidence>
<feature type="transmembrane region" description="Helical" evidence="10">
    <location>
        <begin position="127"/>
        <end position="146"/>
    </location>
</feature>
<keyword evidence="11" id="KW-0012">Acyltransferase</keyword>
<comment type="caution">
    <text evidence="11">The sequence shown here is derived from an EMBL/GenBank/DDBJ whole genome shotgun (WGS) entry which is preliminary data.</text>
</comment>
<evidence type="ECO:0000256" key="7">
    <source>
        <dbReference type="ARBA" id="ARBA00023136"/>
    </source>
</evidence>
<organism evidence="11 12">
    <name type="scientific">Novosphingobium indicum</name>
    <dbReference type="NCBI Taxonomy" id="462949"/>
    <lineage>
        <taxon>Bacteria</taxon>
        <taxon>Pseudomonadati</taxon>
        <taxon>Pseudomonadota</taxon>
        <taxon>Alphaproteobacteria</taxon>
        <taxon>Sphingomonadales</taxon>
        <taxon>Sphingomonadaceae</taxon>
        <taxon>Novosphingobium</taxon>
    </lineage>
</organism>
<keyword evidence="12" id="KW-1185">Reference proteome</keyword>
<comment type="subunit">
    <text evidence="10">Probably interacts with PlsX.</text>
</comment>
<keyword evidence="3 10" id="KW-0808">Transferase</keyword>
<comment type="catalytic activity">
    <reaction evidence="10">
        <text>an acyl phosphate + sn-glycerol 3-phosphate = a 1-acyl-sn-glycero-3-phosphate + phosphate</text>
        <dbReference type="Rhea" id="RHEA:34075"/>
        <dbReference type="ChEBI" id="CHEBI:43474"/>
        <dbReference type="ChEBI" id="CHEBI:57597"/>
        <dbReference type="ChEBI" id="CHEBI:57970"/>
        <dbReference type="ChEBI" id="CHEBI:59918"/>
        <dbReference type="EC" id="2.3.1.275"/>
    </reaction>
</comment>
<keyword evidence="4 10" id="KW-0812">Transmembrane</keyword>
<keyword evidence="9 10" id="KW-1208">Phospholipid metabolism</keyword>
<name>A0ABQ2JHX9_9SPHN</name>
<evidence type="ECO:0000256" key="4">
    <source>
        <dbReference type="ARBA" id="ARBA00022692"/>
    </source>
</evidence>
<evidence type="ECO:0000256" key="10">
    <source>
        <dbReference type="HAMAP-Rule" id="MF_01043"/>
    </source>
</evidence>
<dbReference type="EC" id="2.3.1.275" evidence="10"/>
<dbReference type="Pfam" id="PF02660">
    <property type="entry name" value="G3P_acyltransf"/>
    <property type="match status" value="1"/>
</dbReference>
<evidence type="ECO:0000256" key="3">
    <source>
        <dbReference type="ARBA" id="ARBA00022679"/>
    </source>
</evidence>
<evidence type="ECO:0000256" key="5">
    <source>
        <dbReference type="ARBA" id="ARBA00022989"/>
    </source>
</evidence>
<keyword evidence="5 10" id="KW-1133">Transmembrane helix</keyword>
<feature type="transmembrane region" description="Helical" evidence="10">
    <location>
        <begin position="152"/>
        <end position="171"/>
    </location>
</feature>
<accession>A0ABQ2JHX9</accession>
<dbReference type="PANTHER" id="PTHR30309:SF0">
    <property type="entry name" value="GLYCEROL-3-PHOSPHATE ACYLTRANSFERASE-RELATED"/>
    <property type="match status" value="1"/>
</dbReference>
<evidence type="ECO:0000256" key="6">
    <source>
        <dbReference type="ARBA" id="ARBA00023098"/>
    </source>
</evidence>
<dbReference type="PANTHER" id="PTHR30309">
    <property type="entry name" value="INNER MEMBRANE PROTEIN YGIH"/>
    <property type="match status" value="1"/>
</dbReference>
<comment type="pathway">
    <text evidence="10">Lipid metabolism; phospholipid metabolism.</text>
</comment>
<keyword evidence="7 10" id="KW-0472">Membrane</keyword>
<evidence type="ECO:0000313" key="11">
    <source>
        <dbReference type="EMBL" id="GGN47869.1"/>
    </source>
</evidence>
<comment type="similarity">
    <text evidence="10">Belongs to the PlsY family.</text>
</comment>
<sequence>MLQGDFCKTLPVAKAARMEWILALVLGYGLGSIPFGLIITRLAGVGDLRSIGSGNIGATNVLRTGRKGLAATTLLFDLLKGLAAVLIVGQIWPAWVGLGAIGAFLGHCFPIWLGFKGGKGVATTAGVAFGLAWPVGLAYAVTWLGLVFTVRISSVAGMTAAVVAPLVALVLGDRNDALVLAVIAAVVLFQHRENIARLRAGTEPKVGGKKA</sequence>
<keyword evidence="2 10" id="KW-0444">Lipid biosynthesis</keyword>
<dbReference type="NCBIfam" id="TIGR00023">
    <property type="entry name" value="glycerol-3-phosphate 1-O-acyltransferase PlsY"/>
    <property type="match status" value="1"/>
</dbReference>
<feature type="transmembrane region" description="Helical" evidence="10">
    <location>
        <begin position="20"/>
        <end position="39"/>
    </location>
</feature>
<feature type="transmembrane region" description="Helical" evidence="10">
    <location>
        <begin position="94"/>
        <end position="115"/>
    </location>
</feature>
<dbReference type="EMBL" id="BMLK01000007">
    <property type="protein sequence ID" value="GGN47869.1"/>
    <property type="molecule type" value="Genomic_DNA"/>
</dbReference>
<keyword evidence="1 10" id="KW-1003">Cell membrane</keyword>
<dbReference type="InterPro" id="IPR003811">
    <property type="entry name" value="G3P_acylTferase_PlsY"/>
</dbReference>
<comment type="function">
    <text evidence="10">Catalyzes the transfer of an acyl group from acyl-phosphate (acyl-PO(4)) to glycerol-3-phosphate (G3P) to form lysophosphatidic acid (LPA). This enzyme utilizes acyl-phosphate as fatty acyl donor, but not acyl-CoA or acyl-ACP.</text>
</comment>
<evidence type="ECO:0000256" key="8">
    <source>
        <dbReference type="ARBA" id="ARBA00023209"/>
    </source>
</evidence>
<evidence type="ECO:0000313" key="12">
    <source>
        <dbReference type="Proteomes" id="UP000605099"/>
    </source>
</evidence>
<evidence type="ECO:0000256" key="9">
    <source>
        <dbReference type="ARBA" id="ARBA00023264"/>
    </source>
</evidence>
<protein>
    <recommendedName>
        <fullName evidence="10">Glycerol-3-phosphate acyltransferase</fullName>
    </recommendedName>
    <alternativeName>
        <fullName evidence="10">Acyl-PO4 G3P acyltransferase</fullName>
    </alternativeName>
    <alternativeName>
        <fullName evidence="10">Acyl-phosphate--glycerol-3-phosphate acyltransferase</fullName>
    </alternativeName>
    <alternativeName>
        <fullName evidence="10">G3P acyltransferase</fullName>
        <shortName evidence="10">GPAT</shortName>
        <ecNumber evidence="10">2.3.1.275</ecNumber>
    </alternativeName>
    <alternativeName>
        <fullName evidence="10">Lysophosphatidic acid synthase</fullName>
        <shortName evidence="10">LPA synthase</shortName>
    </alternativeName>
</protein>
<dbReference type="GO" id="GO:0016746">
    <property type="term" value="F:acyltransferase activity"/>
    <property type="evidence" value="ECO:0007669"/>
    <property type="project" value="UniProtKB-KW"/>
</dbReference>
<proteinExistence type="inferred from homology"/>
<dbReference type="SMART" id="SM01207">
    <property type="entry name" value="G3P_acyltransf"/>
    <property type="match status" value="1"/>
</dbReference>
<dbReference type="Proteomes" id="UP000605099">
    <property type="component" value="Unassembled WGS sequence"/>
</dbReference>
<keyword evidence="8 10" id="KW-0594">Phospholipid biosynthesis</keyword>
<keyword evidence="6 10" id="KW-0443">Lipid metabolism</keyword>
<reference evidence="12" key="1">
    <citation type="journal article" date="2019" name="Int. J. Syst. Evol. Microbiol.">
        <title>The Global Catalogue of Microorganisms (GCM) 10K type strain sequencing project: providing services to taxonomists for standard genome sequencing and annotation.</title>
        <authorList>
            <consortium name="The Broad Institute Genomics Platform"/>
            <consortium name="The Broad Institute Genome Sequencing Center for Infectious Disease"/>
            <person name="Wu L."/>
            <person name="Ma J."/>
        </authorList>
    </citation>
    <scope>NUCLEOTIDE SEQUENCE [LARGE SCALE GENOMIC DNA]</scope>
    <source>
        <strain evidence="12">CGMCC 1.6784</strain>
    </source>
</reference>
<dbReference type="HAMAP" id="MF_01043">
    <property type="entry name" value="PlsY"/>
    <property type="match status" value="1"/>
</dbReference>